<feature type="compositionally biased region" description="Basic and acidic residues" evidence="1">
    <location>
        <begin position="161"/>
        <end position="172"/>
    </location>
</feature>
<dbReference type="GO" id="GO:0005198">
    <property type="term" value="F:structural molecule activity"/>
    <property type="evidence" value="ECO:0007669"/>
    <property type="project" value="InterPro"/>
</dbReference>
<evidence type="ECO:0000313" key="2">
    <source>
        <dbReference type="EMBL" id="KKM60033.1"/>
    </source>
</evidence>
<dbReference type="EMBL" id="LAZR01011754">
    <property type="protein sequence ID" value="KKM60033.1"/>
    <property type="molecule type" value="Genomic_DNA"/>
</dbReference>
<dbReference type="GO" id="GO:0019068">
    <property type="term" value="P:virion assembly"/>
    <property type="evidence" value="ECO:0007669"/>
    <property type="project" value="InterPro"/>
</dbReference>
<feature type="region of interest" description="Disordered" evidence="1">
    <location>
        <begin position="143"/>
        <end position="172"/>
    </location>
</feature>
<name>A0A0F9IRN8_9ZZZZ</name>
<comment type="caution">
    <text evidence="2">The sequence shown here is derived from an EMBL/GenBank/DDBJ whole genome shotgun (WGS) entry which is preliminary data.</text>
</comment>
<organism evidence="2">
    <name type="scientific">marine sediment metagenome</name>
    <dbReference type="NCBI Taxonomy" id="412755"/>
    <lineage>
        <taxon>unclassified sequences</taxon>
        <taxon>metagenomes</taxon>
        <taxon>ecological metagenomes</taxon>
    </lineage>
</organism>
<accession>A0A0F9IRN8</accession>
<feature type="non-terminal residue" evidence="2">
    <location>
        <position position="1"/>
    </location>
</feature>
<reference evidence="2" key="1">
    <citation type="journal article" date="2015" name="Nature">
        <title>Complex archaea that bridge the gap between prokaryotes and eukaryotes.</title>
        <authorList>
            <person name="Spang A."/>
            <person name="Saw J.H."/>
            <person name="Jorgensen S.L."/>
            <person name="Zaremba-Niedzwiedzka K."/>
            <person name="Martijn J."/>
            <person name="Lind A.E."/>
            <person name="van Eijk R."/>
            <person name="Schleper C."/>
            <person name="Guy L."/>
            <person name="Ettema T.J."/>
        </authorList>
    </citation>
    <scope>NUCLEOTIDE SEQUENCE</scope>
</reference>
<dbReference type="AlphaFoldDB" id="A0A0F9IRN8"/>
<evidence type="ECO:0008006" key="3">
    <source>
        <dbReference type="Google" id="ProtNLM"/>
    </source>
</evidence>
<gene>
    <name evidence="2" type="ORF">LCGC14_1545900</name>
</gene>
<proteinExistence type="predicted"/>
<evidence type="ECO:0000256" key="1">
    <source>
        <dbReference type="SAM" id="MobiDB-lite"/>
    </source>
</evidence>
<dbReference type="Pfam" id="PF05136">
    <property type="entry name" value="Phage_portal_2"/>
    <property type="match status" value="1"/>
</dbReference>
<dbReference type="InterPro" id="IPR006429">
    <property type="entry name" value="Phage_lambda_portal"/>
</dbReference>
<sequence>FIETMMRIVGVAIGLPYELLIKDFSKTNYSSARAALLEGRRMFTQWRNWLARKLCQPVYEMVLEEAFLRGMFDAKNFYELKHEYCRSIWIGGGWGWVDPVKEIEASRMAIDYGLSTLAEEAAGQGRDWEEIIEQRKKEETFIENEGVSISRSQKAMGADQTGEKEDAETETK</sequence>
<protein>
    <recommendedName>
        <fullName evidence="3">Phage portal protein</fullName>
    </recommendedName>
</protein>